<dbReference type="EMBL" id="JBBMFL010000001">
    <property type="protein sequence ID" value="MEQ2543512.1"/>
    <property type="molecule type" value="Genomic_DNA"/>
</dbReference>
<keyword evidence="3" id="KW-1185">Reference proteome</keyword>
<comment type="caution">
    <text evidence="2">The sequence shown here is derived from an EMBL/GenBank/DDBJ whole genome shotgun (WGS) entry which is preliminary data.</text>
</comment>
<feature type="signal peptide" evidence="1">
    <location>
        <begin position="1"/>
        <end position="21"/>
    </location>
</feature>
<feature type="chain" id="PRO_5045295295" evidence="1">
    <location>
        <begin position="22"/>
        <end position="268"/>
    </location>
</feature>
<accession>A0ABV1GSZ7</accession>
<proteinExistence type="predicted"/>
<evidence type="ECO:0000256" key="1">
    <source>
        <dbReference type="SAM" id="SignalP"/>
    </source>
</evidence>
<organism evidence="2 3">
    <name type="scientific">Alistipes intestinihominis</name>
    <dbReference type="NCBI Taxonomy" id="3133172"/>
    <lineage>
        <taxon>Bacteria</taxon>
        <taxon>Pseudomonadati</taxon>
        <taxon>Bacteroidota</taxon>
        <taxon>Bacteroidia</taxon>
        <taxon>Bacteroidales</taxon>
        <taxon>Rikenellaceae</taxon>
        <taxon>Alistipes</taxon>
    </lineage>
</organism>
<name>A0ABV1GSZ7_9BACT</name>
<dbReference type="Pfam" id="PF16132">
    <property type="entry name" value="DUF4843"/>
    <property type="match status" value="1"/>
</dbReference>
<evidence type="ECO:0000313" key="2">
    <source>
        <dbReference type="EMBL" id="MEQ2543512.1"/>
    </source>
</evidence>
<dbReference type="InterPro" id="IPR032299">
    <property type="entry name" value="DUF4843"/>
</dbReference>
<protein>
    <submittedName>
        <fullName evidence="2">DUF4843 domain-containing protein</fullName>
    </submittedName>
</protein>
<sequence length="268" mass="29808">MKNYNRYGLIPALAAAALALGACNESIRTYDGQTGIYFAMLQSGSDEENPRYTADSSLPFALLPSGTDEQTLQLRVKVIGSVADYPRAFAFRTVADRTTAQEGHDYELPEGDCVVAAGEVYGYIPIRFFRRASLDGKELTLTLELLPNEQFDLPLSAWLPVNGTETVGTDVLRHTVTVSDKYVRLDGWSDQFYGPYSDKKIKLMCSVFDLTLADFQPDALSYVERKVLGQNFRRYLDGEERAGRTVYEDYLDGEGNPVKMESGPDSAE</sequence>
<dbReference type="RefSeq" id="WP_019152152.1">
    <property type="nucleotide sequence ID" value="NZ_JBBMFL010000001.1"/>
</dbReference>
<dbReference type="PROSITE" id="PS51257">
    <property type="entry name" value="PROKAR_LIPOPROTEIN"/>
    <property type="match status" value="1"/>
</dbReference>
<keyword evidence="1" id="KW-0732">Signal</keyword>
<evidence type="ECO:0000313" key="3">
    <source>
        <dbReference type="Proteomes" id="UP001460202"/>
    </source>
</evidence>
<dbReference type="Proteomes" id="UP001460202">
    <property type="component" value="Unassembled WGS sequence"/>
</dbReference>
<gene>
    <name evidence="2" type="ORF">WMO46_00905</name>
</gene>
<reference evidence="2 3" key="1">
    <citation type="submission" date="2024-03" db="EMBL/GenBank/DDBJ databases">
        <title>Human intestinal bacterial collection.</title>
        <authorList>
            <person name="Pauvert C."/>
            <person name="Hitch T.C.A."/>
            <person name="Clavel T."/>
        </authorList>
    </citation>
    <scope>NUCLEOTIDE SEQUENCE [LARGE SCALE GENOMIC DNA]</scope>
    <source>
        <strain evidence="2 3">CLA-KB-H122</strain>
    </source>
</reference>